<dbReference type="Proteomes" id="UP000577697">
    <property type="component" value="Unassembled WGS sequence"/>
</dbReference>
<dbReference type="InterPro" id="IPR036430">
    <property type="entry name" value="RNase_T2-like_sf"/>
</dbReference>
<gene>
    <name evidence="5" type="ORF">FHS67_001749</name>
</gene>
<feature type="region of interest" description="Disordered" evidence="3">
    <location>
        <begin position="29"/>
        <end position="68"/>
    </location>
</feature>
<evidence type="ECO:0000313" key="5">
    <source>
        <dbReference type="EMBL" id="MBB3705437.1"/>
    </source>
</evidence>
<dbReference type="Pfam" id="PF00445">
    <property type="entry name" value="Ribonuclease_T2"/>
    <property type="match status" value="1"/>
</dbReference>
<dbReference type="EC" id="4.6.1.19" evidence="5"/>
<dbReference type="CDD" id="cd01062">
    <property type="entry name" value="RNase_T2_prok"/>
    <property type="match status" value="1"/>
</dbReference>
<keyword evidence="5" id="KW-0456">Lyase</keyword>
<keyword evidence="6" id="KW-1185">Reference proteome</keyword>
<dbReference type="PANTHER" id="PTHR11240">
    <property type="entry name" value="RIBONUCLEASE T2"/>
    <property type="match status" value="1"/>
</dbReference>
<evidence type="ECO:0000256" key="2">
    <source>
        <dbReference type="RuleBase" id="RU004328"/>
    </source>
</evidence>
<accession>A0ABR6H4J2</accession>
<sequence>MIRNFAKAALTAAAFALLAACAPAEQSQPADKSATGAADKATTGAANKPVTGPAGKPATGPATGTSDAAVPRGQGFDFYVLALSWSPSYCEAEGEQANGQQCRAGRPYGFVVHGLWPQYERGYPENCPTNVSDVSSDRLHGLYDLIPSAGLIRHQWRKHGTCSGLGQDDYFKVLRAARDRIEIPKEFKSLASYRTLAPGQAERAFLQSNPDMPADAVAVTCDRRYLRELRICMGKDLAFRACPEIDRRACRLDKVVMPPVRGR</sequence>
<evidence type="ECO:0000256" key="3">
    <source>
        <dbReference type="SAM" id="MobiDB-lite"/>
    </source>
</evidence>
<dbReference type="InterPro" id="IPR033130">
    <property type="entry name" value="RNase_T2_His_AS_2"/>
</dbReference>
<name>A0ABR6H4J2_AMIAI</name>
<dbReference type="PANTHER" id="PTHR11240:SF22">
    <property type="entry name" value="RIBONUCLEASE T2"/>
    <property type="match status" value="1"/>
</dbReference>
<comment type="caution">
    <text evidence="5">The sequence shown here is derived from an EMBL/GenBank/DDBJ whole genome shotgun (WGS) entry which is preliminary data.</text>
</comment>
<dbReference type="PROSITE" id="PS00530">
    <property type="entry name" value="RNASE_T2_1"/>
    <property type="match status" value="1"/>
</dbReference>
<dbReference type="Gene3D" id="3.90.730.10">
    <property type="entry name" value="Ribonuclease T2-like"/>
    <property type="match status" value="1"/>
</dbReference>
<evidence type="ECO:0000256" key="1">
    <source>
        <dbReference type="ARBA" id="ARBA00007469"/>
    </source>
</evidence>
<evidence type="ECO:0000313" key="6">
    <source>
        <dbReference type="Proteomes" id="UP000577697"/>
    </source>
</evidence>
<reference evidence="5 6" key="1">
    <citation type="submission" date="2020-08" db="EMBL/GenBank/DDBJ databases">
        <title>Genomic Encyclopedia of Type Strains, Phase IV (KMG-IV): sequencing the most valuable type-strain genomes for metagenomic binning, comparative biology and taxonomic classification.</title>
        <authorList>
            <person name="Goeker M."/>
        </authorList>
    </citation>
    <scope>NUCLEOTIDE SEQUENCE [LARGE SCALE GENOMIC DNA]</scope>
    <source>
        <strain evidence="5 6">DSM 10368</strain>
    </source>
</reference>
<evidence type="ECO:0000256" key="4">
    <source>
        <dbReference type="SAM" id="SignalP"/>
    </source>
</evidence>
<feature type="signal peptide" evidence="4">
    <location>
        <begin position="1"/>
        <end position="24"/>
    </location>
</feature>
<dbReference type="InterPro" id="IPR039378">
    <property type="entry name" value="RNase_T2_prok"/>
</dbReference>
<dbReference type="RefSeq" id="WP_067964039.1">
    <property type="nucleotide sequence ID" value="NZ_CP015005.1"/>
</dbReference>
<dbReference type="PROSITE" id="PS00531">
    <property type="entry name" value="RNASE_T2_2"/>
    <property type="match status" value="1"/>
</dbReference>
<dbReference type="GO" id="GO:0033897">
    <property type="term" value="F:ribonuclease T2 activity"/>
    <property type="evidence" value="ECO:0007669"/>
    <property type="project" value="UniProtKB-EC"/>
</dbReference>
<proteinExistence type="inferred from homology"/>
<feature type="compositionally biased region" description="Low complexity" evidence="3">
    <location>
        <begin position="29"/>
        <end position="46"/>
    </location>
</feature>
<dbReference type="EMBL" id="JACICB010000005">
    <property type="protein sequence ID" value="MBB3705437.1"/>
    <property type="molecule type" value="Genomic_DNA"/>
</dbReference>
<comment type="similarity">
    <text evidence="1 2">Belongs to the RNase T2 family.</text>
</comment>
<feature type="chain" id="PRO_5046264325" evidence="4">
    <location>
        <begin position="25"/>
        <end position="263"/>
    </location>
</feature>
<dbReference type="SUPFAM" id="SSF55895">
    <property type="entry name" value="Ribonuclease Rh-like"/>
    <property type="match status" value="1"/>
</dbReference>
<keyword evidence="4" id="KW-0732">Signal</keyword>
<organism evidence="5 6">
    <name type="scientific">Aminobacter aminovorans</name>
    <name type="common">Chelatobacter heintzii</name>
    <dbReference type="NCBI Taxonomy" id="83263"/>
    <lineage>
        <taxon>Bacteria</taxon>
        <taxon>Pseudomonadati</taxon>
        <taxon>Pseudomonadota</taxon>
        <taxon>Alphaproteobacteria</taxon>
        <taxon>Hyphomicrobiales</taxon>
        <taxon>Phyllobacteriaceae</taxon>
        <taxon>Aminobacter</taxon>
    </lineage>
</organism>
<dbReference type="PROSITE" id="PS51257">
    <property type="entry name" value="PROKAR_LIPOPROTEIN"/>
    <property type="match status" value="1"/>
</dbReference>
<dbReference type="InterPro" id="IPR001568">
    <property type="entry name" value="RNase_T2-like"/>
</dbReference>
<protein>
    <submittedName>
        <fullName evidence="5">Ribonuclease T2</fullName>
        <ecNumber evidence="5">4.6.1.19</ecNumber>
    </submittedName>
</protein>
<dbReference type="InterPro" id="IPR018188">
    <property type="entry name" value="RNase_T2_His_AS_1"/>
</dbReference>